<keyword evidence="8" id="KW-1185">Reference proteome</keyword>
<organism evidence="7 8">
    <name type="scientific">Runella defluvii</name>
    <dbReference type="NCBI Taxonomy" id="370973"/>
    <lineage>
        <taxon>Bacteria</taxon>
        <taxon>Pseudomonadati</taxon>
        <taxon>Bacteroidota</taxon>
        <taxon>Cytophagia</taxon>
        <taxon>Cytophagales</taxon>
        <taxon>Spirosomataceae</taxon>
        <taxon>Runella</taxon>
    </lineage>
</organism>
<feature type="domain" description="RNA polymerase sigma factor 70 region 4 type 2" evidence="6">
    <location>
        <begin position="123"/>
        <end position="172"/>
    </location>
</feature>
<dbReference type="NCBIfam" id="TIGR02937">
    <property type="entry name" value="sigma70-ECF"/>
    <property type="match status" value="1"/>
</dbReference>
<dbReference type="PANTHER" id="PTHR43133">
    <property type="entry name" value="RNA POLYMERASE ECF-TYPE SIGMA FACTO"/>
    <property type="match status" value="1"/>
</dbReference>
<evidence type="ECO:0000259" key="6">
    <source>
        <dbReference type="Pfam" id="PF08281"/>
    </source>
</evidence>
<dbReference type="InterPro" id="IPR013249">
    <property type="entry name" value="RNA_pol_sigma70_r4_t2"/>
</dbReference>
<evidence type="ECO:0000256" key="4">
    <source>
        <dbReference type="ARBA" id="ARBA00023163"/>
    </source>
</evidence>
<dbReference type="Pfam" id="PF08281">
    <property type="entry name" value="Sigma70_r4_2"/>
    <property type="match status" value="1"/>
</dbReference>
<protein>
    <submittedName>
        <fullName evidence="7">RNA polymerase sigma-70 factor (ECF subfamily)</fullName>
    </submittedName>
</protein>
<name>A0A7W6ER54_9BACT</name>
<comment type="caution">
    <text evidence="7">The sequence shown here is derived from an EMBL/GenBank/DDBJ whole genome shotgun (WGS) entry which is preliminary data.</text>
</comment>
<feature type="domain" description="RNA polymerase sigma-70 region 2" evidence="5">
    <location>
        <begin position="27"/>
        <end position="90"/>
    </location>
</feature>
<dbReference type="Pfam" id="PF04542">
    <property type="entry name" value="Sigma70_r2"/>
    <property type="match status" value="1"/>
</dbReference>
<dbReference type="AlphaFoldDB" id="A0A7W6ER54"/>
<keyword evidence="3" id="KW-0731">Sigma factor</keyword>
<dbReference type="GO" id="GO:0003677">
    <property type="term" value="F:DNA binding"/>
    <property type="evidence" value="ECO:0007669"/>
    <property type="project" value="InterPro"/>
</dbReference>
<dbReference type="Proteomes" id="UP000541352">
    <property type="component" value="Unassembled WGS sequence"/>
</dbReference>
<accession>A0A7W6ER54</accession>
<evidence type="ECO:0000259" key="5">
    <source>
        <dbReference type="Pfam" id="PF04542"/>
    </source>
</evidence>
<dbReference type="GO" id="GO:0006352">
    <property type="term" value="P:DNA-templated transcription initiation"/>
    <property type="evidence" value="ECO:0007669"/>
    <property type="project" value="InterPro"/>
</dbReference>
<evidence type="ECO:0000256" key="1">
    <source>
        <dbReference type="ARBA" id="ARBA00010641"/>
    </source>
</evidence>
<dbReference type="InterPro" id="IPR014284">
    <property type="entry name" value="RNA_pol_sigma-70_dom"/>
</dbReference>
<dbReference type="PANTHER" id="PTHR43133:SF46">
    <property type="entry name" value="RNA POLYMERASE SIGMA-70 FACTOR ECF SUBFAMILY"/>
    <property type="match status" value="1"/>
</dbReference>
<gene>
    <name evidence="7" type="ORF">FHS57_003107</name>
</gene>
<dbReference type="SUPFAM" id="SSF88659">
    <property type="entry name" value="Sigma3 and sigma4 domains of RNA polymerase sigma factors"/>
    <property type="match status" value="1"/>
</dbReference>
<proteinExistence type="inferred from homology"/>
<dbReference type="Gene3D" id="1.10.10.10">
    <property type="entry name" value="Winged helix-like DNA-binding domain superfamily/Winged helix DNA-binding domain"/>
    <property type="match status" value="1"/>
</dbReference>
<dbReference type="InterPro" id="IPR014327">
    <property type="entry name" value="RNA_pol_sigma70_bacteroid"/>
</dbReference>
<evidence type="ECO:0000256" key="2">
    <source>
        <dbReference type="ARBA" id="ARBA00023015"/>
    </source>
</evidence>
<dbReference type="InterPro" id="IPR007627">
    <property type="entry name" value="RNA_pol_sigma70_r2"/>
</dbReference>
<dbReference type="EMBL" id="JACIBY010000006">
    <property type="protein sequence ID" value="MBB3839101.1"/>
    <property type="molecule type" value="Genomic_DNA"/>
</dbReference>
<keyword evidence="2" id="KW-0805">Transcription regulation</keyword>
<dbReference type="InterPro" id="IPR013324">
    <property type="entry name" value="RNA_pol_sigma_r3/r4-like"/>
</dbReference>
<dbReference type="Gene3D" id="1.10.1740.10">
    <property type="match status" value="1"/>
</dbReference>
<dbReference type="NCBIfam" id="TIGR02985">
    <property type="entry name" value="Sig70_bacteroi1"/>
    <property type="match status" value="1"/>
</dbReference>
<dbReference type="InterPro" id="IPR036388">
    <property type="entry name" value="WH-like_DNA-bd_sf"/>
</dbReference>
<evidence type="ECO:0000256" key="3">
    <source>
        <dbReference type="ARBA" id="ARBA00023082"/>
    </source>
</evidence>
<reference evidence="7 8" key="1">
    <citation type="submission" date="2020-08" db="EMBL/GenBank/DDBJ databases">
        <title>Genomic Encyclopedia of Type Strains, Phase IV (KMG-IV): sequencing the most valuable type-strain genomes for metagenomic binning, comparative biology and taxonomic classification.</title>
        <authorList>
            <person name="Goeker M."/>
        </authorList>
    </citation>
    <scope>NUCLEOTIDE SEQUENCE [LARGE SCALE GENOMIC DNA]</scope>
    <source>
        <strain evidence="7 8">DSM 17976</strain>
    </source>
</reference>
<keyword evidence="4" id="KW-0804">Transcription</keyword>
<dbReference type="GO" id="GO:0016987">
    <property type="term" value="F:sigma factor activity"/>
    <property type="evidence" value="ECO:0007669"/>
    <property type="project" value="UniProtKB-KW"/>
</dbReference>
<evidence type="ECO:0000313" key="8">
    <source>
        <dbReference type="Proteomes" id="UP000541352"/>
    </source>
</evidence>
<comment type="similarity">
    <text evidence="1">Belongs to the sigma-70 factor family. ECF subfamily.</text>
</comment>
<dbReference type="RefSeq" id="WP_183975102.1">
    <property type="nucleotide sequence ID" value="NZ_JACIBY010000006.1"/>
</dbReference>
<dbReference type="SUPFAM" id="SSF88946">
    <property type="entry name" value="Sigma2 domain of RNA polymerase sigma factors"/>
    <property type="match status" value="1"/>
</dbReference>
<dbReference type="CDD" id="cd06171">
    <property type="entry name" value="Sigma70_r4"/>
    <property type="match status" value="1"/>
</dbReference>
<dbReference type="InterPro" id="IPR039425">
    <property type="entry name" value="RNA_pol_sigma-70-like"/>
</dbReference>
<sequence length="185" mass="21908">MKYQTFSDDQLVDFLRSDSQGAFEEIYNRYWYKLLGVAYHETGTREEAEELVQDLFESLWQKRHVSVIRHLSAYLVVSIKHLSTNYIKSQITQRKFQEYLIFNEIRQSYATDESVQFADLSKAVEEAMKKLPEKSVEVFKLSRFENQSVKEIARQLNLSEKAVEYHITKSLKVLKEHLKAFHSDN</sequence>
<dbReference type="InterPro" id="IPR013325">
    <property type="entry name" value="RNA_pol_sigma_r2"/>
</dbReference>
<evidence type="ECO:0000313" key="7">
    <source>
        <dbReference type="EMBL" id="MBB3839101.1"/>
    </source>
</evidence>